<dbReference type="Pfam" id="PF01934">
    <property type="entry name" value="HepT-like"/>
    <property type="match status" value="1"/>
</dbReference>
<protein>
    <submittedName>
        <fullName evidence="4">DUF86 domain-containing protein</fullName>
    </submittedName>
</protein>
<evidence type="ECO:0000256" key="3">
    <source>
        <dbReference type="ARBA" id="ARBA00022801"/>
    </source>
</evidence>
<dbReference type="EMBL" id="DSVI01000006">
    <property type="protein sequence ID" value="HGT47435.1"/>
    <property type="molecule type" value="Genomic_DNA"/>
</dbReference>
<evidence type="ECO:0000256" key="2">
    <source>
        <dbReference type="ARBA" id="ARBA00022722"/>
    </source>
</evidence>
<reference evidence="4" key="1">
    <citation type="journal article" date="2020" name="mSystems">
        <title>Genome- and Community-Level Interaction Insights into Carbon Utilization and Element Cycling Functions of Hydrothermarchaeota in Hydrothermal Sediment.</title>
        <authorList>
            <person name="Zhou Z."/>
            <person name="Liu Y."/>
            <person name="Xu W."/>
            <person name="Pan J."/>
            <person name="Luo Z.H."/>
            <person name="Li M."/>
        </authorList>
    </citation>
    <scope>NUCLEOTIDE SEQUENCE [LARGE SCALE GENOMIC DNA]</scope>
    <source>
        <strain evidence="4">SpSt-500</strain>
    </source>
</reference>
<accession>A0A832DJL2</accession>
<proteinExistence type="predicted"/>
<evidence type="ECO:0000256" key="1">
    <source>
        <dbReference type="ARBA" id="ARBA00022649"/>
    </source>
</evidence>
<evidence type="ECO:0000313" key="4">
    <source>
        <dbReference type="EMBL" id="HGT47435.1"/>
    </source>
</evidence>
<keyword evidence="1" id="KW-1277">Toxin-antitoxin system</keyword>
<dbReference type="AlphaFoldDB" id="A0A832DJL2"/>
<keyword evidence="3" id="KW-0378">Hydrolase</keyword>
<gene>
    <name evidence="4" type="ORF">ENS56_05340</name>
</gene>
<dbReference type="GO" id="GO:0016787">
    <property type="term" value="F:hydrolase activity"/>
    <property type="evidence" value="ECO:0007669"/>
    <property type="project" value="UniProtKB-KW"/>
</dbReference>
<name>A0A832DJL2_9BACT</name>
<dbReference type="InterPro" id="IPR008201">
    <property type="entry name" value="HepT-like"/>
</dbReference>
<keyword evidence="2" id="KW-0540">Nuclease</keyword>
<dbReference type="GO" id="GO:0110001">
    <property type="term" value="C:toxin-antitoxin complex"/>
    <property type="evidence" value="ECO:0007669"/>
    <property type="project" value="InterPro"/>
</dbReference>
<dbReference type="GO" id="GO:0004540">
    <property type="term" value="F:RNA nuclease activity"/>
    <property type="evidence" value="ECO:0007669"/>
    <property type="project" value="InterPro"/>
</dbReference>
<comment type="caution">
    <text evidence="4">The sequence shown here is derived from an EMBL/GenBank/DDBJ whole genome shotgun (WGS) entry which is preliminary data.</text>
</comment>
<organism evidence="4">
    <name type="scientific">Ignavibacterium album</name>
    <dbReference type="NCBI Taxonomy" id="591197"/>
    <lineage>
        <taxon>Bacteria</taxon>
        <taxon>Pseudomonadati</taxon>
        <taxon>Ignavibacteriota</taxon>
        <taxon>Ignavibacteria</taxon>
        <taxon>Ignavibacteriales</taxon>
        <taxon>Ignavibacteriaceae</taxon>
        <taxon>Ignavibacterium</taxon>
    </lineage>
</organism>
<sequence>MRKDLLKDKLLDIIDSIEIIESRIVEIKEPDDFVSSKSGLEKLDSISMRLQVIGEIVSRINKHFPQLLDCYKSVVWKYIIGLRNIIFLYRSYNYLFCLQRLSAKTKRNNFNNNRFVER</sequence>